<dbReference type="Proteomes" id="UP000075920">
    <property type="component" value="Unassembled WGS sequence"/>
</dbReference>
<keyword evidence="2" id="KW-1133">Transmembrane helix</keyword>
<reference evidence="4" key="1">
    <citation type="submission" date="2013-03" db="EMBL/GenBank/DDBJ databases">
        <title>The Genome Sequence of Anopheles minimus MINIMUS1.</title>
        <authorList>
            <consortium name="The Broad Institute Genomics Platform"/>
            <person name="Neafsey D.E."/>
            <person name="Walton C."/>
            <person name="Walker B."/>
            <person name="Young S.K."/>
            <person name="Zeng Q."/>
            <person name="Gargeya S."/>
            <person name="Fitzgerald M."/>
            <person name="Haas B."/>
            <person name="Abouelleil A."/>
            <person name="Allen A.W."/>
            <person name="Alvarado L."/>
            <person name="Arachchi H.M."/>
            <person name="Berlin A.M."/>
            <person name="Chapman S.B."/>
            <person name="Gainer-Dewar J."/>
            <person name="Goldberg J."/>
            <person name="Griggs A."/>
            <person name="Gujja S."/>
            <person name="Hansen M."/>
            <person name="Howarth C."/>
            <person name="Imamovic A."/>
            <person name="Ireland A."/>
            <person name="Larimer J."/>
            <person name="McCowan C."/>
            <person name="Murphy C."/>
            <person name="Pearson M."/>
            <person name="Poon T.W."/>
            <person name="Priest M."/>
            <person name="Roberts A."/>
            <person name="Saif S."/>
            <person name="Shea T."/>
            <person name="Sisk P."/>
            <person name="Sykes S."/>
            <person name="Wortman J."/>
            <person name="Nusbaum C."/>
            <person name="Birren B."/>
        </authorList>
    </citation>
    <scope>NUCLEOTIDE SEQUENCE [LARGE SCALE GENOMIC DNA]</scope>
    <source>
        <strain evidence="4">MINIMUS1</strain>
    </source>
</reference>
<reference evidence="3" key="2">
    <citation type="submission" date="2020-05" db="UniProtKB">
        <authorList>
            <consortium name="EnsemblMetazoa"/>
        </authorList>
    </citation>
    <scope>IDENTIFICATION</scope>
    <source>
        <strain evidence="3">MINIMUS1</strain>
    </source>
</reference>
<feature type="compositionally biased region" description="Polar residues" evidence="1">
    <location>
        <begin position="212"/>
        <end position="221"/>
    </location>
</feature>
<name>A0A182WPA1_9DIPT</name>
<dbReference type="EnsemblMetazoa" id="AMIN014509-RA">
    <property type="protein sequence ID" value="AMIN014509-PA"/>
    <property type="gene ID" value="AMIN014509"/>
</dbReference>
<keyword evidence="2" id="KW-0472">Membrane</keyword>
<evidence type="ECO:0000313" key="4">
    <source>
        <dbReference type="Proteomes" id="UP000075920"/>
    </source>
</evidence>
<keyword evidence="2" id="KW-0812">Transmembrane</keyword>
<evidence type="ECO:0000256" key="2">
    <source>
        <dbReference type="SAM" id="Phobius"/>
    </source>
</evidence>
<feature type="transmembrane region" description="Helical" evidence="2">
    <location>
        <begin position="65"/>
        <end position="88"/>
    </location>
</feature>
<keyword evidence="4" id="KW-1185">Reference proteome</keyword>
<dbReference type="VEuPathDB" id="VectorBase:AMIN014509"/>
<accession>A0A182WPA1</accession>
<feature type="region of interest" description="Disordered" evidence="1">
    <location>
        <begin position="212"/>
        <end position="231"/>
    </location>
</feature>
<feature type="compositionally biased region" description="Low complexity" evidence="1">
    <location>
        <begin position="222"/>
        <end position="231"/>
    </location>
</feature>
<proteinExistence type="predicted"/>
<evidence type="ECO:0000313" key="3">
    <source>
        <dbReference type="EnsemblMetazoa" id="AMIN014509-PA"/>
    </source>
</evidence>
<protein>
    <submittedName>
        <fullName evidence="3">Uncharacterized protein</fullName>
    </submittedName>
</protein>
<dbReference type="AlphaFoldDB" id="A0A182WPA1"/>
<evidence type="ECO:0000256" key="1">
    <source>
        <dbReference type="SAM" id="MobiDB-lite"/>
    </source>
</evidence>
<organism evidence="3 4">
    <name type="scientific">Anopheles minimus</name>
    <dbReference type="NCBI Taxonomy" id="112268"/>
    <lineage>
        <taxon>Eukaryota</taxon>
        <taxon>Metazoa</taxon>
        <taxon>Ecdysozoa</taxon>
        <taxon>Arthropoda</taxon>
        <taxon>Hexapoda</taxon>
        <taxon>Insecta</taxon>
        <taxon>Pterygota</taxon>
        <taxon>Neoptera</taxon>
        <taxon>Endopterygota</taxon>
        <taxon>Diptera</taxon>
        <taxon>Nematocera</taxon>
        <taxon>Culicoidea</taxon>
        <taxon>Culicidae</taxon>
        <taxon>Anophelinae</taxon>
        <taxon>Anopheles</taxon>
    </lineage>
</organism>
<sequence>MQTENNNNNTNNKTNGNNNNSYLVETRLCDCEKRPTRKRFPYFMKSLIVQKLHQTDSRMTLTTRLLLSALTCVAVLFCNLPLSSAAALKKINVKETEHGSSEIEPLVQEAFATYDQRQSGQYNIKVNIKDVKIIYADRDGLEGSLDDDTIYDYGEYDYDPSHLTVSPLPIFGSGSISFTTSKPPKLSTKVSTTTVKYGTKYTTEKPQRVTTVVSPSTMPHLSSSTTESPTTTQAATIPMVQNQSLETNTSNGILSNANSTLVSEETHFTTESIKTTIKPSHNGNPVKVQKLPPAGHYNYENIPVQVISDPFYKRNY</sequence>